<evidence type="ECO:0000259" key="12">
    <source>
        <dbReference type="Pfam" id="PF04909"/>
    </source>
</evidence>
<dbReference type="Pfam" id="PF04909">
    <property type="entry name" value="Amidohydro_2"/>
    <property type="match status" value="1"/>
</dbReference>
<evidence type="ECO:0000256" key="8">
    <source>
        <dbReference type="ARBA" id="ARBA00022833"/>
    </source>
</evidence>
<evidence type="ECO:0000256" key="5">
    <source>
        <dbReference type="ARBA" id="ARBA00021214"/>
    </source>
</evidence>
<dbReference type="EC" id="4.1.1.45" evidence="4 11"/>
<evidence type="ECO:0000256" key="4">
    <source>
        <dbReference type="ARBA" id="ARBA00012365"/>
    </source>
</evidence>
<dbReference type="STRING" id="282301.A0A267H7G0"/>
<protein>
    <recommendedName>
        <fullName evidence="5 11">2-amino-3-carboxymuconate-6-semialdehyde decarboxylase</fullName>
        <ecNumber evidence="4 11">4.1.1.45</ecNumber>
    </recommendedName>
    <alternativeName>
        <fullName evidence="10 11">Picolinate carboxylase</fullName>
    </alternativeName>
</protein>
<comment type="subunit">
    <text evidence="3 11">Monomer.</text>
</comment>
<keyword evidence="7 11" id="KW-0210">Decarboxylase</keyword>
<accession>A0A267H7G0</accession>
<comment type="caution">
    <text evidence="13">The sequence shown here is derived from an EMBL/GenBank/DDBJ whole genome shotgun (WGS) entry which is preliminary data.</text>
</comment>
<evidence type="ECO:0000256" key="11">
    <source>
        <dbReference type="RuleBase" id="RU366045"/>
    </source>
</evidence>
<evidence type="ECO:0000256" key="1">
    <source>
        <dbReference type="ARBA" id="ARBA00005079"/>
    </source>
</evidence>
<dbReference type="GO" id="GO:0019748">
    <property type="term" value="P:secondary metabolic process"/>
    <property type="evidence" value="ECO:0007669"/>
    <property type="project" value="TreeGrafter"/>
</dbReference>
<comment type="catalytic activity">
    <reaction evidence="11">
        <text>2-amino-3-carboxymuconate 6-semialdehyde + H(+) = 2-aminomuconate 6-semialdehyde + CO2</text>
        <dbReference type="Rhea" id="RHEA:16557"/>
        <dbReference type="ChEBI" id="CHEBI:15378"/>
        <dbReference type="ChEBI" id="CHEBI:16526"/>
        <dbReference type="ChEBI" id="CHEBI:77634"/>
        <dbReference type="ChEBI" id="CHEBI:77803"/>
        <dbReference type="EC" id="4.1.1.45"/>
    </reaction>
</comment>
<dbReference type="GO" id="GO:0001760">
    <property type="term" value="F:aminocarboxymuconate-semialdehyde decarboxylase activity"/>
    <property type="evidence" value="ECO:0007669"/>
    <property type="project" value="UniProtKB-UniRule"/>
</dbReference>
<dbReference type="Gene3D" id="3.20.20.140">
    <property type="entry name" value="Metal-dependent hydrolases"/>
    <property type="match status" value="1"/>
</dbReference>
<evidence type="ECO:0000256" key="3">
    <source>
        <dbReference type="ARBA" id="ARBA00011245"/>
    </source>
</evidence>
<comment type="similarity">
    <text evidence="2">Belongs to the metallo-dependent hydrolases superfamily. ACMSD family.</text>
</comment>
<dbReference type="AlphaFoldDB" id="A0A267H7G0"/>
<comment type="function">
    <text evidence="11">Converts alpha-amino-beta-carboxymuconate-epsilon-semialdehyde (ACMS) to alpha-aminomuconate semialdehyde (AMS).</text>
</comment>
<dbReference type="GO" id="GO:0016787">
    <property type="term" value="F:hydrolase activity"/>
    <property type="evidence" value="ECO:0007669"/>
    <property type="project" value="InterPro"/>
</dbReference>
<keyword evidence="9 11" id="KW-0456">Lyase</keyword>
<dbReference type="InterPro" id="IPR006680">
    <property type="entry name" value="Amidohydro-rel"/>
</dbReference>
<evidence type="ECO:0000256" key="9">
    <source>
        <dbReference type="ARBA" id="ARBA00023239"/>
    </source>
</evidence>
<evidence type="ECO:0000256" key="6">
    <source>
        <dbReference type="ARBA" id="ARBA00022723"/>
    </source>
</evidence>
<name>A0A267H7G0_9PLAT</name>
<organism evidence="13 14">
    <name type="scientific">Macrostomum lignano</name>
    <dbReference type="NCBI Taxonomy" id="282301"/>
    <lineage>
        <taxon>Eukaryota</taxon>
        <taxon>Metazoa</taxon>
        <taxon>Spiralia</taxon>
        <taxon>Lophotrochozoa</taxon>
        <taxon>Platyhelminthes</taxon>
        <taxon>Rhabditophora</taxon>
        <taxon>Macrostomorpha</taxon>
        <taxon>Macrostomida</taxon>
        <taxon>Macrostomidae</taxon>
        <taxon>Macrostomum</taxon>
    </lineage>
</organism>
<proteinExistence type="inferred from homology"/>
<evidence type="ECO:0000256" key="10">
    <source>
        <dbReference type="ARBA" id="ARBA00031120"/>
    </source>
</evidence>
<evidence type="ECO:0000313" key="13">
    <source>
        <dbReference type="EMBL" id="PAA94213.1"/>
    </source>
</evidence>
<keyword evidence="14" id="KW-1185">Reference proteome</keyword>
<gene>
    <name evidence="13" type="ORF">BOX15_Mlig026296g1</name>
</gene>
<dbReference type="UniPathway" id="UPA00270"/>
<comment type="pathway">
    <text evidence="1 11">Secondary metabolite metabolism; quinolate metabolism.</text>
</comment>
<dbReference type="EMBL" id="NIVC01000013">
    <property type="protein sequence ID" value="PAA94213.1"/>
    <property type="molecule type" value="Genomic_DNA"/>
</dbReference>
<evidence type="ECO:0000313" key="14">
    <source>
        <dbReference type="Proteomes" id="UP000215902"/>
    </source>
</evidence>
<keyword evidence="6" id="KW-0479">Metal-binding</keyword>
<dbReference type="Proteomes" id="UP000215902">
    <property type="component" value="Unassembled WGS sequence"/>
</dbReference>
<dbReference type="PANTHER" id="PTHR21240">
    <property type="entry name" value="2-AMINO-3-CARBOXYLMUCONATE-6-SEMIALDEHYDE DECARBOXYLASE"/>
    <property type="match status" value="1"/>
</dbReference>
<dbReference type="InterPro" id="IPR032465">
    <property type="entry name" value="ACMSD"/>
</dbReference>
<feature type="non-terminal residue" evidence="13">
    <location>
        <position position="1"/>
    </location>
</feature>
<dbReference type="GO" id="GO:0046872">
    <property type="term" value="F:metal ion binding"/>
    <property type="evidence" value="ECO:0007669"/>
    <property type="project" value="UniProtKB-KW"/>
</dbReference>
<dbReference type="GO" id="GO:0005829">
    <property type="term" value="C:cytosol"/>
    <property type="evidence" value="ECO:0007669"/>
    <property type="project" value="UniProtKB-UniRule"/>
</dbReference>
<dbReference type="InterPro" id="IPR032466">
    <property type="entry name" value="Metal_Hydrolase"/>
</dbReference>
<sequence length="350" mass="38931">NAMSQPDASKRLDLHTHILPDTWPNLTERYGYGGWVQLQPCPDCPSKANMTKDGQLFRVVDENCWNLERRLIDMSDTSVSVQVLSTVPVMFSYWARPADAADLSRLLNDHVADCVRQRPDKFVGLGTVAMQDPVLAVEEIKRIRRDLGLPGVQIGSHVNDWGLGDPKLEPFWATCEAENACVFVHPWDMPTGDRWNRYWSQWLVGMPAETAQAAAEILMSGLLQRHPRLRICLAHGAGSLPYTIGRIDHGHAVRPDLCARDCSAAPSDFLGCGSLYADSLVHDSRALSLLVDVMGEDYVCLGSDYPFPLGEANPGKLICDQGRSMPQSTRNKLLWRNGLRFLGLSEDSFS</sequence>
<dbReference type="SUPFAM" id="SSF51556">
    <property type="entry name" value="Metallo-dependent hydrolases"/>
    <property type="match status" value="1"/>
</dbReference>
<keyword evidence="8" id="KW-0862">Zinc</keyword>
<dbReference type="OrthoDB" id="191270at2759"/>
<evidence type="ECO:0000256" key="2">
    <source>
        <dbReference type="ARBA" id="ARBA00005871"/>
    </source>
</evidence>
<dbReference type="GO" id="GO:1904985">
    <property type="term" value="P:negative regulation of quinolinate biosynthetic process"/>
    <property type="evidence" value="ECO:0007669"/>
    <property type="project" value="UniProtKB-UniRule"/>
</dbReference>
<evidence type="ECO:0000256" key="7">
    <source>
        <dbReference type="ARBA" id="ARBA00022793"/>
    </source>
</evidence>
<feature type="domain" description="Amidohydrolase-related" evidence="12">
    <location>
        <begin position="13"/>
        <end position="344"/>
    </location>
</feature>
<dbReference type="PANTHER" id="PTHR21240:SF27">
    <property type="entry name" value="2-AMINO-3-CARBOXYMUCONATE-6-SEMIALDEHYDE DECARBOXYLASE"/>
    <property type="match status" value="1"/>
</dbReference>
<reference evidence="13 14" key="1">
    <citation type="submission" date="2017-06" db="EMBL/GenBank/DDBJ databases">
        <title>A platform for efficient transgenesis in Macrostomum lignano, a flatworm model organism for stem cell research.</title>
        <authorList>
            <person name="Berezikov E."/>
        </authorList>
    </citation>
    <scope>NUCLEOTIDE SEQUENCE [LARGE SCALE GENOMIC DNA]</scope>
    <source>
        <strain evidence="13">DV1</strain>
        <tissue evidence="13">Whole organism</tissue>
    </source>
</reference>